<dbReference type="EMBL" id="UINC01153786">
    <property type="protein sequence ID" value="SVD48698.1"/>
    <property type="molecule type" value="Genomic_DNA"/>
</dbReference>
<keyword evidence="1" id="KW-0472">Membrane</keyword>
<keyword evidence="1" id="KW-0812">Transmembrane</keyword>
<accession>A0A382VS19</accession>
<organism evidence="2">
    <name type="scientific">marine metagenome</name>
    <dbReference type="NCBI Taxonomy" id="408172"/>
    <lineage>
        <taxon>unclassified sequences</taxon>
        <taxon>metagenomes</taxon>
        <taxon>ecological metagenomes</taxon>
    </lineage>
</organism>
<feature type="transmembrane region" description="Helical" evidence="1">
    <location>
        <begin position="91"/>
        <end position="111"/>
    </location>
</feature>
<dbReference type="InterPro" id="IPR025461">
    <property type="entry name" value="ABA4-like"/>
</dbReference>
<name>A0A382VS19_9ZZZZ</name>
<gene>
    <name evidence="2" type="ORF">METZ01_LOCUS401552</name>
</gene>
<reference evidence="2" key="1">
    <citation type="submission" date="2018-05" db="EMBL/GenBank/DDBJ databases">
        <authorList>
            <person name="Lanie J.A."/>
            <person name="Ng W.-L."/>
            <person name="Kazmierczak K.M."/>
            <person name="Andrzejewski T.M."/>
            <person name="Davidsen T.M."/>
            <person name="Wayne K.J."/>
            <person name="Tettelin H."/>
            <person name="Glass J.I."/>
            <person name="Rusch D."/>
            <person name="Podicherti R."/>
            <person name="Tsui H.-C.T."/>
            <person name="Winkler M.E."/>
        </authorList>
    </citation>
    <scope>NUCLEOTIDE SEQUENCE</scope>
</reference>
<proteinExistence type="predicted"/>
<dbReference type="Pfam" id="PF14108">
    <property type="entry name" value="ABA4-like"/>
    <property type="match status" value="1"/>
</dbReference>
<keyword evidence="1" id="KW-1133">Transmembrane helix</keyword>
<feature type="transmembrane region" description="Helical" evidence="1">
    <location>
        <begin position="14"/>
        <end position="33"/>
    </location>
</feature>
<evidence type="ECO:0000256" key="1">
    <source>
        <dbReference type="SAM" id="Phobius"/>
    </source>
</evidence>
<evidence type="ECO:0000313" key="2">
    <source>
        <dbReference type="EMBL" id="SVD48698.1"/>
    </source>
</evidence>
<feature type="transmembrane region" description="Helical" evidence="1">
    <location>
        <begin position="123"/>
        <end position="145"/>
    </location>
</feature>
<dbReference type="AlphaFoldDB" id="A0A382VS19"/>
<protein>
    <recommendedName>
        <fullName evidence="3">DUF4281 domain-containing protein</fullName>
    </recommendedName>
</protein>
<evidence type="ECO:0008006" key="3">
    <source>
        <dbReference type="Google" id="ProtNLM"/>
    </source>
</evidence>
<feature type="transmembrane region" description="Helical" evidence="1">
    <location>
        <begin position="40"/>
        <end position="60"/>
    </location>
</feature>
<sequence length="157" mass="18442">MLSQFQSYLTFENIFLWTNIGVIPFWLMLILIPNFRVTQIFVNSIILPLILASAYCYIIYETILLDEPILDIIKIHLSLDNLYTVFAIESFLLVFWLHFVALGLFLGSWVSRDAVKFNVPRRLVFVPLFLIYFTGPVGLILYWMIRIFFAKKLGLHD</sequence>